<keyword evidence="7" id="KW-1185">Reference proteome</keyword>
<dbReference type="RefSeq" id="XP_037213127.1">
    <property type="nucleotide sequence ID" value="XM_037370535.1"/>
</dbReference>
<evidence type="ECO:0000259" key="5">
    <source>
        <dbReference type="Pfam" id="PF01494"/>
    </source>
</evidence>
<keyword evidence="2" id="KW-0285">Flavoprotein</keyword>
<dbReference type="AlphaFoldDB" id="A0A8H6RYM3"/>
<comment type="caution">
    <text evidence="6">The sequence shown here is derived from an EMBL/GenBank/DDBJ whole genome shotgun (WGS) entry which is preliminary data.</text>
</comment>
<dbReference type="OrthoDB" id="2690153at2759"/>
<dbReference type="InterPro" id="IPR050641">
    <property type="entry name" value="RIFMO-like"/>
</dbReference>
<sequence>MQDAFNLAWKLALVVKGKVGPDILKSYETERMPVVAEMLALSNELHTRAFSHIPSTAFPSAPPTEALDPMLRSVKLLQLGVNYRWSPLLRDERNASVAVKSLEPVPQNPYGLAGDNRLAVGDRAPFFGNGDVSLFSLLHDFPSHLVLYFPPSGSVLNIATLDALRSLGDDLFSITVVSKDAMDGSDQNVHFYHDPEGSVLAAYEVTLDRDTFIIIRPDGVLGAYVFSVSGVCSYLNLLGVSCSE</sequence>
<proteinExistence type="predicted"/>
<dbReference type="Proteomes" id="UP000636479">
    <property type="component" value="Unassembled WGS sequence"/>
</dbReference>
<organism evidence="6 7">
    <name type="scientific">Mycena indigotica</name>
    <dbReference type="NCBI Taxonomy" id="2126181"/>
    <lineage>
        <taxon>Eukaryota</taxon>
        <taxon>Fungi</taxon>
        <taxon>Dikarya</taxon>
        <taxon>Basidiomycota</taxon>
        <taxon>Agaricomycotina</taxon>
        <taxon>Agaricomycetes</taxon>
        <taxon>Agaricomycetidae</taxon>
        <taxon>Agaricales</taxon>
        <taxon>Marasmiineae</taxon>
        <taxon>Mycenaceae</taxon>
        <taxon>Mycena</taxon>
    </lineage>
</organism>
<accession>A0A8H6RYM3</accession>
<dbReference type="SUPFAM" id="SSF51905">
    <property type="entry name" value="FAD/NAD(P)-binding domain"/>
    <property type="match status" value="1"/>
</dbReference>
<reference evidence="6" key="1">
    <citation type="submission" date="2020-05" db="EMBL/GenBank/DDBJ databases">
        <title>Mycena genomes resolve the evolution of fungal bioluminescence.</title>
        <authorList>
            <person name="Tsai I.J."/>
        </authorList>
    </citation>
    <scope>NUCLEOTIDE SEQUENCE</scope>
    <source>
        <strain evidence="6">171206Taipei</strain>
    </source>
</reference>
<dbReference type="PANTHER" id="PTHR43004">
    <property type="entry name" value="TRK SYSTEM POTASSIUM UPTAKE PROTEIN"/>
    <property type="match status" value="1"/>
</dbReference>
<evidence type="ECO:0000256" key="1">
    <source>
        <dbReference type="ARBA" id="ARBA00001974"/>
    </source>
</evidence>
<evidence type="ECO:0000256" key="4">
    <source>
        <dbReference type="ARBA" id="ARBA00023002"/>
    </source>
</evidence>
<dbReference type="PRINTS" id="PR00420">
    <property type="entry name" value="RNGMNOXGNASE"/>
</dbReference>
<feature type="domain" description="FAD-binding" evidence="5">
    <location>
        <begin position="1"/>
        <end position="40"/>
    </location>
</feature>
<dbReference type="EMBL" id="JACAZF010000018">
    <property type="protein sequence ID" value="KAF7288975.1"/>
    <property type="molecule type" value="Genomic_DNA"/>
</dbReference>
<dbReference type="Gene3D" id="3.50.50.60">
    <property type="entry name" value="FAD/NAD(P)-binding domain"/>
    <property type="match status" value="1"/>
</dbReference>
<name>A0A8H6RYM3_9AGAR</name>
<dbReference type="PANTHER" id="PTHR43004:SF19">
    <property type="entry name" value="BINDING MONOOXYGENASE, PUTATIVE (JCVI)-RELATED"/>
    <property type="match status" value="1"/>
</dbReference>
<keyword evidence="3" id="KW-0274">FAD</keyword>
<dbReference type="InterPro" id="IPR036188">
    <property type="entry name" value="FAD/NAD-bd_sf"/>
</dbReference>
<protein>
    <submittedName>
        <fullName evidence="6">FAD-binding-3 domain-containing protein</fullName>
    </submittedName>
</protein>
<dbReference type="GO" id="GO:0016709">
    <property type="term" value="F:oxidoreductase activity, acting on paired donors, with incorporation or reduction of molecular oxygen, NAD(P)H as one donor, and incorporation of one atom of oxygen"/>
    <property type="evidence" value="ECO:0007669"/>
    <property type="project" value="UniProtKB-ARBA"/>
</dbReference>
<keyword evidence="4" id="KW-0560">Oxidoreductase</keyword>
<comment type="cofactor">
    <cofactor evidence="1">
        <name>FAD</name>
        <dbReference type="ChEBI" id="CHEBI:57692"/>
    </cofactor>
</comment>
<dbReference type="Pfam" id="PF01494">
    <property type="entry name" value="FAD_binding_3"/>
    <property type="match status" value="1"/>
</dbReference>
<dbReference type="InterPro" id="IPR002938">
    <property type="entry name" value="FAD-bd"/>
</dbReference>
<gene>
    <name evidence="6" type="ORF">MIND_01414100</name>
</gene>
<evidence type="ECO:0000313" key="7">
    <source>
        <dbReference type="Proteomes" id="UP000636479"/>
    </source>
</evidence>
<evidence type="ECO:0000313" key="6">
    <source>
        <dbReference type="EMBL" id="KAF7288975.1"/>
    </source>
</evidence>
<evidence type="ECO:0000256" key="3">
    <source>
        <dbReference type="ARBA" id="ARBA00022827"/>
    </source>
</evidence>
<evidence type="ECO:0000256" key="2">
    <source>
        <dbReference type="ARBA" id="ARBA00022630"/>
    </source>
</evidence>
<dbReference type="GO" id="GO:0071949">
    <property type="term" value="F:FAD binding"/>
    <property type="evidence" value="ECO:0007669"/>
    <property type="project" value="InterPro"/>
</dbReference>
<dbReference type="GeneID" id="59353051"/>